<feature type="compositionally biased region" description="Polar residues" evidence="1">
    <location>
        <begin position="32"/>
        <end position="44"/>
    </location>
</feature>
<reference evidence="2 3" key="1">
    <citation type="submission" date="2023-01" db="EMBL/GenBank/DDBJ databases">
        <authorList>
            <person name="Whitehead M."/>
        </authorList>
    </citation>
    <scope>NUCLEOTIDE SEQUENCE [LARGE SCALE GENOMIC DNA]</scope>
</reference>
<dbReference type="EMBL" id="CARXXK010000001">
    <property type="protein sequence ID" value="CAI6347585.1"/>
    <property type="molecule type" value="Genomic_DNA"/>
</dbReference>
<organism evidence="2 3">
    <name type="scientific">Macrosiphum euphorbiae</name>
    <name type="common">potato aphid</name>
    <dbReference type="NCBI Taxonomy" id="13131"/>
    <lineage>
        <taxon>Eukaryota</taxon>
        <taxon>Metazoa</taxon>
        <taxon>Ecdysozoa</taxon>
        <taxon>Arthropoda</taxon>
        <taxon>Hexapoda</taxon>
        <taxon>Insecta</taxon>
        <taxon>Pterygota</taxon>
        <taxon>Neoptera</taxon>
        <taxon>Paraneoptera</taxon>
        <taxon>Hemiptera</taxon>
        <taxon>Sternorrhyncha</taxon>
        <taxon>Aphidomorpha</taxon>
        <taxon>Aphidoidea</taxon>
        <taxon>Aphididae</taxon>
        <taxon>Macrosiphini</taxon>
        <taxon>Macrosiphum</taxon>
    </lineage>
</organism>
<evidence type="ECO:0000256" key="1">
    <source>
        <dbReference type="SAM" id="MobiDB-lite"/>
    </source>
</evidence>
<proteinExistence type="predicted"/>
<name>A0AAV0VVK6_9HEMI</name>
<evidence type="ECO:0000313" key="2">
    <source>
        <dbReference type="EMBL" id="CAI6347585.1"/>
    </source>
</evidence>
<evidence type="ECO:0000313" key="3">
    <source>
        <dbReference type="Proteomes" id="UP001160148"/>
    </source>
</evidence>
<accession>A0AAV0VVK6</accession>
<comment type="caution">
    <text evidence="2">The sequence shown here is derived from an EMBL/GenBank/DDBJ whole genome shotgun (WGS) entry which is preliminary data.</text>
</comment>
<keyword evidence="3" id="KW-1185">Reference proteome</keyword>
<dbReference type="AlphaFoldDB" id="A0AAV0VVK6"/>
<feature type="region of interest" description="Disordered" evidence="1">
    <location>
        <begin position="22"/>
        <end position="44"/>
    </location>
</feature>
<sequence>MTPSQNPHLRLLNQMTNLGHKEKPCQSENQKKNTFFSTPNRYSPLETSITNQNEIINNNAISTSNNSSNLKPDTHMDTEATQTKINEDNITPKIPPFFVINKTQFTEFRQAISETILNGFTAKTRANKIKIKVETMDDFRALTKFLDFKKYEYYTYRLKDEKEISAIIRNLPLSINEAEIMEELTEFKFPVKSVTRLTS</sequence>
<protein>
    <recommendedName>
        <fullName evidence="4">Nucleic-acid-binding protein</fullName>
    </recommendedName>
</protein>
<feature type="compositionally biased region" description="Basic and acidic residues" evidence="1">
    <location>
        <begin position="22"/>
        <end position="31"/>
    </location>
</feature>
<dbReference type="Proteomes" id="UP001160148">
    <property type="component" value="Unassembled WGS sequence"/>
</dbReference>
<gene>
    <name evidence="2" type="ORF">MEUPH1_LOCUS4358</name>
</gene>
<evidence type="ECO:0008006" key="4">
    <source>
        <dbReference type="Google" id="ProtNLM"/>
    </source>
</evidence>